<reference evidence="2" key="1">
    <citation type="submission" date="2021-01" db="EMBL/GenBank/DDBJ databases">
        <authorList>
            <consortium name="Genoscope - CEA"/>
            <person name="William W."/>
        </authorList>
    </citation>
    <scope>NUCLEOTIDE SEQUENCE</scope>
</reference>
<keyword evidence="3" id="KW-1185">Reference proteome</keyword>
<name>A0A8S1R837_9CILI</name>
<evidence type="ECO:0000313" key="3">
    <source>
        <dbReference type="Proteomes" id="UP000692954"/>
    </source>
</evidence>
<dbReference type="Proteomes" id="UP000692954">
    <property type="component" value="Unassembled WGS sequence"/>
</dbReference>
<organism evidence="2 3">
    <name type="scientific">Paramecium sonneborni</name>
    <dbReference type="NCBI Taxonomy" id="65129"/>
    <lineage>
        <taxon>Eukaryota</taxon>
        <taxon>Sar</taxon>
        <taxon>Alveolata</taxon>
        <taxon>Ciliophora</taxon>
        <taxon>Intramacronucleata</taxon>
        <taxon>Oligohymenophorea</taxon>
        <taxon>Peniculida</taxon>
        <taxon>Parameciidae</taxon>
        <taxon>Paramecium</taxon>
    </lineage>
</organism>
<accession>A0A8S1R837</accession>
<keyword evidence="1" id="KW-0812">Transmembrane</keyword>
<feature type="transmembrane region" description="Helical" evidence="1">
    <location>
        <begin position="65"/>
        <end position="89"/>
    </location>
</feature>
<dbReference type="AlphaFoldDB" id="A0A8S1R837"/>
<gene>
    <name evidence="2" type="ORF">PSON_ATCC_30995.1.T1440163</name>
</gene>
<evidence type="ECO:0000313" key="2">
    <source>
        <dbReference type="EMBL" id="CAD8123453.1"/>
    </source>
</evidence>
<protein>
    <submittedName>
        <fullName evidence="2">Uncharacterized protein</fullName>
    </submittedName>
</protein>
<sequence length="90" mass="11150">MSKVHLKVKTLKVNIKQKTFDCWIDNFIFYLEVFKLMMRMHKKYSEIWMWFGHSRLKYIQQRGSLILYLYSIQLTEFLVICIKQTLVYFI</sequence>
<evidence type="ECO:0000256" key="1">
    <source>
        <dbReference type="SAM" id="Phobius"/>
    </source>
</evidence>
<keyword evidence="1" id="KW-1133">Transmembrane helix</keyword>
<keyword evidence="1" id="KW-0472">Membrane</keyword>
<dbReference type="EMBL" id="CAJJDN010000144">
    <property type="protein sequence ID" value="CAD8123453.1"/>
    <property type="molecule type" value="Genomic_DNA"/>
</dbReference>
<comment type="caution">
    <text evidence="2">The sequence shown here is derived from an EMBL/GenBank/DDBJ whole genome shotgun (WGS) entry which is preliminary data.</text>
</comment>
<proteinExistence type="predicted"/>